<dbReference type="WBParaSite" id="PSAMB.scaffold75size85408.g1453.t1">
    <property type="protein sequence ID" value="PSAMB.scaffold75size85408.g1453.t1"/>
    <property type="gene ID" value="PSAMB.scaffold75size85408.g1453"/>
</dbReference>
<dbReference type="CDD" id="cd22674">
    <property type="entry name" value="FHA_PPP1R8"/>
    <property type="match status" value="1"/>
</dbReference>
<sequence>MGKTQTARKKETPPSAPSVECICPEGCVVREAIDSTKPPSDAVYMSCTNNCATNRYIHAECMEKWEAKLCKIMSTASGRSARWTDTQVRANLWNKKGYECTMHVCRCPCTGFLRREELIDVAALVPQAKLPKLETNPSPSATKNKSLVQSRFVEASAHPKSALRTQRSHSPDEGEWEKPAPRLFDLFDGARNLFSNEGEDEEQAQQYYSRPSPPLPDSALQFPSLPVATACASGRAAGGASATASAWAVPADALLSTADELISALHALIAKKGGPVAAMDVTLLNLVQNRLSVPMQSELADCGGLLPWIHHQRNEDLCAIGDKIMTRRIARDSGYLACPSGPSQASTRSRSTSATSSFNAITAQPPLAPVGSRPGVSHGSRSGPVAKSVVTEHVDDYVHDISAHLTINYDFAYDTIYALEGLKLYQIACKTMLKLIMGVTEGSTAGKPSTEKPQEVKPDDEIKYDIPEWAGRPPSGFHLDVTKNDKLVQKLMIDEKRAYFFGRNPKQCDFIVDHASCSRVHAVLLYHKHLNRFFLVDLSSSHGTFIGTTRLEPERPQCLEQSSTFHFGASTRRYILRTKLGARQMDGGRPSESHGGSSYNLPEHEEELENLTEYNTALNRRCASMPNDDVLPKRKNRVDNRVTFDDDETVINPEDVDPSVGRFRNMLTTAIIPAKRSRLSSNELLFESHAAPAAGRHITASRQRTSAAPHGHTLSSFGPMSTSLGLAMPNPAPDIELYPSTMPAPSVGRPVRPTDVQRPPPDDIDEPRKKKYAKEAWPGRKPAPGAHSLV</sequence>
<evidence type="ECO:0000259" key="2">
    <source>
        <dbReference type="PROSITE" id="PS50006"/>
    </source>
</evidence>
<reference evidence="4" key="1">
    <citation type="submission" date="2022-11" db="UniProtKB">
        <authorList>
            <consortium name="WormBaseParasite"/>
        </authorList>
    </citation>
    <scope>IDENTIFICATION</scope>
</reference>
<dbReference type="Pfam" id="PF15353">
    <property type="entry name" value="HECA_N"/>
    <property type="match status" value="1"/>
</dbReference>
<dbReference type="Pfam" id="PF00498">
    <property type="entry name" value="FHA"/>
    <property type="match status" value="1"/>
</dbReference>
<dbReference type="PANTHER" id="PTHR23308">
    <property type="entry name" value="NUCLEAR INHIBITOR OF PROTEIN PHOSPHATASE-1"/>
    <property type="match status" value="1"/>
</dbReference>
<dbReference type="PROSITE" id="PS50006">
    <property type="entry name" value="FHA_DOMAIN"/>
    <property type="match status" value="1"/>
</dbReference>
<dbReference type="InterPro" id="IPR050923">
    <property type="entry name" value="Cell_Proc_Reg/RNA_Proc"/>
</dbReference>
<proteinExistence type="predicted"/>
<dbReference type="InterPro" id="IPR008984">
    <property type="entry name" value="SMAD_FHA_dom_sf"/>
</dbReference>
<dbReference type="SMART" id="SM00240">
    <property type="entry name" value="FHA"/>
    <property type="match status" value="1"/>
</dbReference>
<evidence type="ECO:0000313" key="4">
    <source>
        <dbReference type="WBParaSite" id="PSAMB.scaffold75size85408.g1453.t1"/>
    </source>
</evidence>
<feature type="domain" description="FHA" evidence="2">
    <location>
        <begin position="499"/>
        <end position="551"/>
    </location>
</feature>
<feature type="region of interest" description="Disordered" evidence="1">
    <location>
        <begin position="363"/>
        <end position="384"/>
    </location>
</feature>
<dbReference type="Gene3D" id="2.60.200.20">
    <property type="match status" value="1"/>
</dbReference>
<feature type="region of interest" description="Disordered" evidence="1">
    <location>
        <begin position="198"/>
        <end position="220"/>
    </location>
</feature>
<feature type="compositionally biased region" description="Low complexity" evidence="1">
    <location>
        <begin position="345"/>
        <end position="357"/>
    </location>
</feature>
<protein>
    <submittedName>
        <fullName evidence="4">FHA domain-containing protein</fullName>
    </submittedName>
</protein>
<dbReference type="FunFam" id="2.60.200.20:FF:000019">
    <property type="entry name" value="Nuclear inhibitor of protein phosphatase"/>
    <property type="match status" value="1"/>
</dbReference>
<feature type="compositionally biased region" description="Basic and acidic residues" evidence="1">
    <location>
        <begin position="169"/>
        <end position="180"/>
    </location>
</feature>
<dbReference type="Gene3D" id="6.10.250.1290">
    <property type="match status" value="1"/>
</dbReference>
<dbReference type="AlphaFoldDB" id="A0A914XE28"/>
<organism evidence="3 4">
    <name type="scientific">Plectus sambesii</name>
    <dbReference type="NCBI Taxonomy" id="2011161"/>
    <lineage>
        <taxon>Eukaryota</taxon>
        <taxon>Metazoa</taxon>
        <taxon>Ecdysozoa</taxon>
        <taxon>Nematoda</taxon>
        <taxon>Chromadorea</taxon>
        <taxon>Plectida</taxon>
        <taxon>Plectina</taxon>
        <taxon>Plectoidea</taxon>
        <taxon>Plectidae</taxon>
        <taxon>Plectus</taxon>
    </lineage>
</organism>
<dbReference type="SUPFAM" id="SSF49879">
    <property type="entry name" value="SMAD/FHA domain"/>
    <property type="match status" value="1"/>
</dbReference>
<feature type="compositionally biased region" description="Polar residues" evidence="1">
    <location>
        <begin position="713"/>
        <end position="724"/>
    </location>
</feature>
<accession>A0A914XE28</accession>
<feature type="region of interest" description="Disordered" evidence="1">
    <location>
        <begin position="338"/>
        <end position="357"/>
    </location>
</feature>
<feature type="region of interest" description="Disordered" evidence="1">
    <location>
        <begin position="583"/>
        <end position="605"/>
    </location>
</feature>
<evidence type="ECO:0000256" key="1">
    <source>
        <dbReference type="SAM" id="MobiDB-lite"/>
    </source>
</evidence>
<feature type="region of interest" description="Disordered" evidence="1">
    <location>
        <begin position="155"/>
        <end position="180"/>
    </location>
</feature>
<name>A0A914XE28_9BILA</name>
<dbReference type="InterPro" id="IPR054537">
    <property type="entry name" value="HECA_N"/>
</dbReference>
<evidence type="ECO:0000313" key="3">
    <source>
        <dbReference type="Proteomes" id="UP000887566"/>
    </source>
</evidence>
<keyword evidence="3" id="KW-1185">Reference proteome</keyword>
<dbReference type="Proteomes" id="UP000887566">
    <property type="component" value="Unplaced"/>
</dbReference>
<feature type="region of interest" description="Disordered" evidence="1">
    <location>
        <begin position="696"/>
        <end position="790"/>
    </location>
</feature>
<dbReference type="InterPro" id="IPR000253">
    <property type="entry name" value="FHA_dom"/>
</dbReference>